<evidence type="ECO:0000313" key="1">
    <source>
        <dbReference type="EMBL" id="KAI4456747.1"/>
    </source>
</evidence>
<keyword evidence="2" id="KW-1185">Reference proteome</keyword>
<reference evidence="1" key="1">
    <citation type="submission" date="2022-04" db="EMBL/GenBank/DDBJ databases">
        <title>Chromosome-scale genome assembly of Holotrichia oblita Faldermann.</title>
        <authorList>
            <person name="Rongchong L."/>
        </authorList>
    </citation>
    <scope>NUCLEOTIDE SEQUENCE</scope>
    <source>
        <strain evidence="1">81SQS9</strain>
    </source>
</reference>
<dbReference type="EMBL" id="CM043022">
    <property type="protein sequence ID" value="KAI4456747.1"/>
    <property type="molecule type" value="Genomic_DNA"/>
</dbReference>
<gene>
    <name evidence="1" type="ORF">MML48_8g00002503</name>
</gene>
<name>A0ACB9SNP0_HOLOL</name>
<evidence type="ECO:0000313" key="2">
    <source>
        <dbReference type="Proteomes" id="UP001056778"/>
    </source>
</evidence>
<protein>
    <submittedName>
        <fullName evidence="1">Bcl2-associated athanogene</fullName>
    </submittedName>
</protein>
<organism evidence="1 2">
    <name type="scientific">Holotrichia oblita</name>
    <name type="common">Chafer beetle</name>
    <dbReference type="NCBI Taxonomy" id="644536"/>
    <lineage>
        <taxon>Eukaryota</taxon>
        <taxon>Metazoa</taxon>
        <taxon>Ecdysozoa</taxon>
        <taxon>Arthropoda</taxon>
        <taxon>Hexapoda</taxon>
        <taxon>Insecta</taxon>
        <taxon>Pterygota</taxon>
        <taxon>Neoptera</taxon>
        <taxon>Endopterygota</taxon>
        <taxon>Coleoptera</taxon>
        <taxon>Polyphaga</taxon>
        <taxon>Scarabaeiformia</taxon>
        <taxon>Scarabaeidae</taxon>
        <taxon>Melolonthinae</taxon>
        <taxon>Holotrichia</taxon>
    </lineage>
</organism>
<comment type="caution">
    <text evidence="1">The sequence shown here is derived from an EMBL/GenBank/DDBJ whole genome shotgun (WGS) entry which is preliminary data.</text>
</comment>
<dbReference type="Proteomes" id="UP001056778">
    <property type="component" value="Chromosome 8"/>
</dbReference>
<sequence>MYTTEEQIQFYMWYLEGSSLREVAALFSVQYPNRPIPSHPTIANAINKLKTSGCINTIHNKKRSTRPRNSGFPFDDRDFDRDRSHSSFRTQLDDIARRHPEFAEHLNIGGGSFPFRSHTLGRHPRRGSDAEKPSGSQDTEFRRPHDRAFSRFDNFDFPFHKYFDEDAPDFYEAGYRIPPERQPQFPYASHQPPPEETHFQQQAPQQQYTQPNSSHTSPSSKSEKPPQIPQTREGARKQNIQQSNTVDLGQKQEPVDENRGQRSMSAPPENRSTGQRFVSSINIPIQRPVPGGTDMGAKASTQAQEPPQPQSNKPNERVIPIHVEGRDEPIIPKNVNTTFTQPPPQQQQQPQTERIFGRNPSQFTQFLNRGEPHNMTPEEHYRQQQQQYQKQQQQNFQQQQNQNTAQEPQPEPETQFSSQSAPPPSAKATQLDQIQNIQKDVNELMNQVEKFNGKPKDKQYLYLDEMLTRNLIKLDNIETEGKDNIRQARKEAIKCIEGCIGILEAKANANLAAELKQEQDKMEIAQSDDAEKLQQESQVQPDPTKQGNEISTSSTTNDQIAAEQVQTPPAVLEISGVARTGSVVNVTPMEVTPAEELNQEQPQPEKSCEEKKSDGTALAESLQKPEEAKNSEKIENEKKIELKEDIKDNVSISQESKQSDESDVAKSNSATQTNEKEIAASSDDKKEKKKGKKKDKTG</sequence>
<proteinExistence type="predicted"/>
<accession>A0ACB9SNP0</accession>